<feature type="compositionally biased region" description="Basic and acidic residues" evidence="1">
    <location>
        <begin position="58"/>
        <end position="103"/>
    </location>
</feature>
<evidence type="ECO:0000313" key="2">
    <source>
        <dbReference type="EMBL" id="EMD85543.1"/>
    </source>
</evidence>
<accession>M2UC21</accession>
<dbReference type="EMBL" id="KB445588">
    <property type="protein sequence ID" value="EMD85543.1"/>
    <property type="molecule type" value="Genomic_DNA"/>
</dbReference>
<keyword evidence="3" id="KW-1185">Reference proteome</keyword>
<name>M2UC21_COCH5</name>
<reference evidence="2 3" key="1">
    <citation type="journal article" date="2012" name="PLoS Pathog.">
        <title>Diverse lifestyles and strategies of plant pathogenesis encoded in the genomes of eighteen Dothideomycetes fungi.</title>
        <authorList>
            <person name="Ohm R.A."/>
            <person name="Feau N."/>
            <person name="Henrissat B."/>
            <person name="Schoch C.L."/>
            <person name="Horwitz B.A."/>
            <person name="Barry K.W."/>
            <person name="Condon B.J."/>
            <person name="Copeland A.C."/>
            <person name="Dhillon B."/>
            <person name="Glaser F."/>
            <person name="Hesse C.N."/>
            <person name="Kosti I."/>
            <person name="LaButti K."/>
            <person name="Lindquist E.A."/>
            <person name="Lucas S."/>
            <person name="Salamov A.A."/>
            <person name="Bradshaw R.E."/>
            <person name="Ciuffetti L."/>
            <person name="Hamelin R.C."/>
            <person name="Kema G.H.J."/>
            <person name="Lawrence C."/>
            <person name="Scott J.A."/>
            <person name="Spatafora J.W."/>
            <person name="Turgeon B.G."/>
            <person name="de Wit P.J.G.M."/>
            <person name="Zhong S."/>
            <person name="Goodwin S.B."/>
            <person name="Grigoriev I.V."/>
        </authorList>
    </citation>
    <scope>NUCLEOTIDE SEQUENCE [LARGE SCALE GENOMIC DNA]</scope>
    <source>
        <strain evidence="3">C5 / ATCC 48332 / race O</strain>
    </source>
</reference>
<dbReference type="HOGENOM" id="CLU_1467910_0_0_1"/>
<dbReference type="OrthoDB" id="10440380at2759"/>
<dbReference type="AlphaFoldDB" id="M2UC21"/>
<protein>
    <submittedName>
        <fullName evidence="2">Uncharacterized protein</fullName>
    </submittedName>
</protein>
<proteinExistence type="predicted"/>
<feature type="region of interest" description="Disordered" evidence="1">
    <location>
        <begin position="1"/>
        <end position="115"/>
    </location>
</feature>
<sequence>MRLVSLVGSRHHDHDRDPNGGSGRGGDNDDDDNDNDDDSTIALATGPSTGSGLVCDANELKDTEDGGGEEKQVESKHQNAREAEKKTDGDESRGGGDVCEKKGGWGKRAKSADDVLPSEPAKFTALGSDAQRRSWGREGRGWRHDLLDRADTSFGDRYKDGGRPWLSTAATPSARPQIGCDAIARPRKAGINDLLCVNC</sequence>
<organism evidence="2 3">
    <name type="scientific">Cochliobolus heterostrophus (strain C5 / ATCC 48332 / race O)</name>
    <name type="common">Southern corn leaf blight fungus</name>
    <name type="synonym">Bipolaris maydis</name>
    <dbReference type="NCBI Taxonomy" id="701091"/>
    <lineage>
        <taxon>Eukaryota</taxon>
        <taxon>Fungi</taxon>
        <taxon>Dikarya</taxon>
        <taxon>Ascomycota</taxon>
        <taxon>Pezizomycotina</taxon>
        <taxon>Dothideomycetes</taxon>
        <taxon>Pleosporomycetidae</taxon>
        <taxon>Pleosporales</taxon>
        <taxon>Pleosporineae</taxon>
        <taxon>Pleosporaceae</taxon>
        <taxon>Bipolaris</taxon>
    </lineage>
</organism>
<dbReference type="Proteomes" id="UP000016936">
    <property type="component" value="Unassembled WGS sequence"/>
</dbReference>
<evidence type="ECO:0000313" key="3">
    <source>
        <dbReference type="Proteomes" id="UP000016936"/>
    </source>
</evidence>
<gene>
    <name evidence="2" type="ORF">COCHEDRAFT_1219253</name>
</gene>
<feature type="compositionally biased region" description="Acidic residues" evidence="1">
    <location>
        <begin position="28"/>
        <end position="39"/>
    </location>
</feature>
<evidence type="ECO:0000256" key="1">
    <source>
        <dbReference type="SAM" id="MobiDB-lite"/>
    </source>
</evidence>
<reference evidence="3" key="2">
    <citation type="journal article" date="2013" name="PLoS Genet.">
        <title>Comparative genome structure, secondary metabolite, and effector coding capacity across Cochliobolus pathogens.</title>
        <authorList>
            <person name="Condon B.J."/>
            <person name="Leng Y."/>
            <person name="Wu D."/>
            <person name="Bushley K.E."/>
            <person name="Ohm R.A."/>
            <person name="Otillar R."/>
            <person name="Martin J."/>
            <person name="Schackwitz W."/>
            <person name="Grimwood J."/>
            <person name="MohdZainudin N."/>
            <person name="Xue C."/>
            <person name="Wang R."/>
            <person name="Manning V.A."/>
            <person name="Dhillon B."/>
            <person name="Tu Z.J."/>
            <person name="Steffenson B.J."/>
            <person name="Salamov A."/>
            <person name="Sun H."/>
            <person name="Lowry S."/>
            <person name="LaButti K."/>
            <person name="Han J."/>
            <person name="Copeland A."/>
            <person name="Lindquist E."/>
            <person name="Barry K."/>
            <person name="Schmutz J."/>
            <person name="Baker S.E."/>
            <person name="Ciuffetti L.M."/>
            <person name="Grigoriev I.V."/>
            <person name="Zhong S."/>
            <person name="Turgeon B.G."/>
        </authorList>
    </citation>
    <scope>NUCLEOTIDE SEQUENCE [LARGE SCALE GENOMIC DNA]</scope>
    <source>
        <strain evidence="3">C5 / ATCC 48332 / race O</strain>
    </source>
</reference>